<dbReference type="Pfam" id="PF00990">
    <property type="entry name" value="GGDEF"/>
    <property type="match status" value="1"/>
</dbReference>
<dbReference type="NCBIfam" id="TIGR00254">
    <property type="entry name" value="GGDEF"/>
    <property type="match status" value="1"/>
</dbReference>
<dbReference type="SUPFAM" id="SSF55073">
    <property type="entry name" value="Nucleotide cyclase"/>
    <property type="match status" value="1"/>
</dbReference>
<feature type="transmembrane region" description="Helical" evidence="1">
    <location>
        <begin position="151"/>
        <end position="169"/>
    </location>
</feature>
<organism evidence="3 4">
    <name type="scientific">Kineococcus gynurae</name>
    <dbReference type="NCBI Taxonomy" id="452979"/>
    <lineage>
        <taxon>Bacteria</taxon>
        <taxon>Bacillati</taxon>
        <taxon>Actinomycetota</taxon>
        <taxon>Actinomycetes</taxon>
        <taxon>Kineosporiales</taxon>
        <taxon>Kineosporiaceae</taxon>
        <taxon>Kineococcus</taxon>
    </lineage>
</organism>
<dbReference type="Proteomes" id="UP001589748">
    <property type="component" value="Unassembled WGS sequence"/>
</dbReference>
<keyword evidence="4" id="KW-1185">Reference proteome</keyword>
<keyword evidence="1" id="KW-0472">Membrane</keyword>
<name>A0ABV5LVT8_9ACTN</name>
<keyword evidence="1" id="KW-0812">Transmembrane</keyword>
<evidence type="ECO:0000256" key="1">
    <source>
        <dbReference type="SAM" id="Phobius"/>
    </source>
</evidence>
<proteinExistence type="predicted"/>
<dbReference type="GO" id="GO:0052621">
    <property type="term" value="F:diguanylate cyclase activity"/>
    <property type="evidence" value="ECO:0007669"/>
    <property type="project" value="UniProtKB-EC"/>
</dbReference>
<dbReference type="InterPro" id="IPR029787">
    <property type="entry name" value="Nucleotide_cyclase"/>
</dbReference>
<evidence type="ECO:0000259" key="2">
    <source>
        <dbReference type="PROSITE" id="PS50887"/>
    </source>
</evidence>
<dbReference type="EC" id="2.7.7.65" evidence="3"/>
<reference evidence="3 4" key="1">
    <citation type="submission" date="2024-09" db="EMBL/GenBank/DDBJ databases">
        <authorList>
            <person name="Sun Q."/>
            <person name="Mori K."/>
        </authorList>
    </citation>
    <scope>NUCLEOTIDE SEQUENCE [LARGE SCALE GENOMIC DNA]</scope>
    <source>
        <strain evidence="3 4">TISTR 1856</strain>
    </source>
</reference>
<dbReference type="PANTHER" id="PTHR44757:SF2">
    <property type="entry name" value="BIOFILM ARCHITECTURE MAINTENANCE PROTEIN MBAA"/>
    <property type="match status" value="1"/>
</dbReference>
<dbReference type="CDD" id="cd01949">
    <property type="entry name" value="GGDEF"/>
    <property type="match status" value="1"/>
</dbReference>
<evidence type="ECO:0000313" key="4">
    <source>
        <dbReference type="Proteomes" id="UP001589748"/>
    </source>
</evidence>
<evidence type="ECO:0000313" key="3">
    <source>
        <dbReference type="EMBL" id="MFB9378211.1"/>
    </source>
</evidence>
<keyword evidence="1" id="KW-1133">Transmembrane helix</keyword>
<dbReference type="PROSITE" id="PS50887">
    <property type="entry name" value="GGDEF"/>
    <property type="match status" value="1"/>
</dbReference>
<protein>
    <submittedName>
        <fullName evidence="3">Diguanylate cyclase domain-containing protein</fullName>
        <ecNumber evidence="3">2.7.7.65</ecNumber>
    </submittedName>
</protein>
<dbReference type="RefSeq" id="WP_380137266.1">
    <property type="nucleotide sequence ID" value="NZ_JBHLUI010000008.1"/>
</dbReference>
<dbReference type="InterPro" id="IPR043128">
    <property type="entry name" value="Rev_trsase/Diguanyl_cyclase"/>
</dbReference>
<sequence>MAGNRRWAGALTRPGAVVAFQFVVIVGFWCVQGRLELPRPPLPVALVLWGAANLSYAHPVQRWLAGPPGVDRGWLRLLVPAVLTAVALLPGGLNFLLPAICAVVGARWLHEESSRRTLATGILTIVLGTVLTPLAHVLPWTPVVLPLRLDLLVVTVMALMGVCAFYPLAREAAGRRAVEEALAAERRRRQAELEHAATHDELTGLLNRRGLGEALGRAAAQARPGQGLGLVYADLDGFKRVNDRHGHAAGDDLLVAVARRLRTVLPAGAVVARMGGDEFVALLPGLAAPAGLATVARAVEDALRAPVETGERRLRVGVSVGTVGTEVPQDGETLLRMADRAMYAVKHADAPVTLDLRDAHLVVPGAGVRPADGESSM</sequence>
<dbReference type="SMART" id="SM00267">
    <property type="entry name" value="GGDEF"/>
    <property type="match status" value="1"/>
</dbReference>
<feature type="transmembrane region" description="Helical" evidence="1">
    <location>
        <begin position="12"/>
        <end position="30"/>
    </location>
</feature>
<keyword evidence="3" id="KW-0808">Transferase</keyword>
<feature type="domain" description="GGDEF" evidence="2">
    <location>
        <begin position="226"/>
        <end position="359"/>
    </location>
</feature>
<comment type="caution">
    <text evidence="3">The sequence shown here is derived from an EMBL/GenBank/DDBJ whole genome shotgun (WGS) entry which is preliminary data.</text>
</comment>
<feature type="transmembrane region" description="Helical" evidence="1">
    <location>
        <begin position="118"/>
        <end position="139"/>
    </location>
</feature>
<accession>A0ABV5LVT8</accession>
<dbReference type="InterPro" id="IPR000160">
    <property type="entry name" value="GGDEF_dom"/>
</dbReference>
<dbReference type="InterPro" id="IPR052155">
    <property type="entry name" value="Biofilm_reg_signaling"/>
</dbReference>
<dbReference type="EMBL" id="JBHMDM010000007">
    <property type="protein sequence ID" value="MFB9378211.1"/>
    <property type="molecule type" value="Genomic_DNA"/>
</dbReference>
<dbReference type="PANTHER" id="PTHR44757">
    <property type="entry name" value="DIGUANYLATE CYCLASE DGCP"/>
    <property type="match status" value="1"/>
</dbReference>
<feature type="transmembrane region" description="Helical" evidence="1">
    <location>
        <begin position="78"/>
        <end position="106"/>
    </location>
</feature>
<gene>
    <name evidence="3" type="ORF">ACFFVI_14665</name>
</gene>
<keyword evidence="3" id="KW-0548">Nucleotidyltransferase</keyword>
<dbReference type="Gene3D" id="3.30.70.270">
    <property type="match status" value="1"/>
</dbReference>